<gene>
    <name evidence="1" type="ORF">PAXRUDRAFT_142901</name>
</gene>
<evidence type="ECO:0000313" key="1">
    <source>
        <dbReference type="EMBL" id="KIK94419.1"/>
    </source>
</evidence>
<evidence type="ECO:0000313" key="2">
    <source>
        <dbReference type="Proteomes" id="UP000054538"/>
    </source>
</evidence>
<reference evidence="2" key="2">
    <citation type="submission" date="2015-01" db="EMBL/GenBank/DDBJ databases">
        <title>Evolutionary Origins and Diversification of the Mycorrhizal Mutualists.</title>
        <authorList>
            <consortium name="DOE Joint Genome Institute"/>
            <consortium name="Mycorrhizal Genomics Consortium"/>
            <person name="Kohler A."/>
            <person name="Kuo A."/>
            <person name="Nagy L.G."/>
            <person name="Floudas D."/>
            <person name="Copeland A."/>
            <person name="Barry K.W."/>
            <person name="Cichocki N."/>
            <person name="Veneault-Fourrey C."/>
            <person name="LaButti K."/>
            <person name="Lindquist E.A."/>
            <person name="Lipzen A."/>
            <person name="Lundell T."/>
            <person name="Morin E."/>
            <person name="Murat C."/>
            <person name="Riley R."/>
            <person name="Ohm R."/>
            <person name="Sun H."/>
            <person name="Tunlid A."/>
            <person name="Henrissat B."/>
            <person name="Grigoriev I.V."/>
            <person name="Hibbett D.S."/>
            <person name="Martin F."/>
        </authorList>
    </citation>
    <scope>NUCLEOTIDE SEQUENCE [LARGE SCALE GENOMIC DNA]</scope>
    <source>
        <strain evidence="2">Ve08.2h10</strain>
    </source>
</reference>
<organism evidence="1 2">
    <name type="scientific">Paxillus rubicundulus Ve08.2h10</name>
    <dbReference type="NCBI Taxonomy" id="930991"/>
    <lineage>
        <taxon>Eukaryota</taxon>
        <taxon>Fungi</taxon>
        <taxon>Dikarya</taxon>
        <taxon>Basidiomycota</taxon>
        <taxon>Agaricomycotina</taxon>
        <taxon>Agaricomycetes</taxon>
        <taxon>Agaricomycetidae</taxon>
        <taxon>Boletales</taxon>
        <taxon>Paxilineae</taxon>
        <taxon>Paxillaceae</taxon>
        <taxon>Paxillus</taxon>
    </lineage>
</organism>
<dbReference type="Proteomes" id="UP000054538">
    <property type="component" value="Unassembled WGS sequence"/>
</dbReference>
<proteinExistence type="predicted"/>
<reference evidence="1 2" key="1">
    <citation type="submission" date="2014-04" db="EMBL/GenBank/DDBJ databases">
        <authorList>
            <consortium name="DOE Joint Genome Institute"/>
            <person name="Kuo A."/>
            <person name="Kohler A."/>
            <person name="Jargeat P."/>
            <person name="Nagy L.G."/>
            <person name="Floudas D."/>
            <person name="Copeland A."/>
            <person name="Barry K.W."/>
            <person name="Cichocki N."/>
            <person name="Veneault-Fourrey C."/>
            <person name="LaButti K."/>
            <person name="Lindquist E.A."/>
            <person name="Lipzen A."/>
            <person name="Lundell T."/>
            <person name="Morin E."/>
            <person name="Murat C."/>
            <person name="Sun H."/>
            <person name="Tunlid A."/>
            <person name="Henrissat B."/>
            <person name="Grigoriev I.V."/>
            <person name="Hibbett D.S."/>
            <person name="Martin F."/>
            <person name="Nordberg H.P."/>
            <person name="Cantor M.N."/>
            <person name="Hua S.X."/>
        </authorList>
    </citation>
    <scope>NUCLEOTIDE SEQUENCE [LARGE SCALE GENOMIC DNA]</scope>
    <source>
        <strain evidence="1 2">Ve08.2h10</strain>
    </source>
</reference>
<protein>
    <submittedName>
        <fullName evidence="1">Unplaced genomic scaffold scaffold_287, whole genome shotgun sequence</fullName>
    </submittedName>
</protein>
<dbReference type="HOGENOM" id="CLU_159699_1_0_1"/>
<dbReference type="EMBL" id="KN825109">
    <property type="protein sequence ID" value="KIK94419.1"/>
    <property type="molecule type" value="Genomic_DNA"/>
</dbReference>
<name>A0A0D0E1Y1_9AGAM</name>
<sequence length="119" mass="13932">MADNTSKVPKLQGKKYADYAISEEEWKMLELIYEVLKEPHDAQASFSSESMPTVWHTIPTLETLQDQWETFTTMQKFHKLKGSIEKGLAKLNKYYWFLDQNNVAFISLGKHYTFSFISI</sequence>
<dbReference type="AlphaFoldDB" id="A0A0D0E1Y1"/>
<accession>A0A0D0E1Y1</accession>
<dbReference type="InParanoid" id="A0A0D0E1Y1"/>
<keyword evidence="2" id="KW-1185">Reference proteome</keyword>
<dbReference type="OrthoDB" id="3058553at2759"/>